<dbReference type="Proteomes" id="UP000233786">
    <property type="component" value="Unassembled WGS sequence"/>
</dbReference>
<dbReference type="PROSITE" id="PS00061">
    <property type="entry name" value="ADH_SHORT"/>
    <property type="match status" value="1"/>
</dbReference>
<evidence type="ECO:0000256" key="2">
    <source>
        <dbReference type="ARBA" id="ARBA00023002"/>
    </source>
</evidence>
<dbReference type="PRINTS" id="PR00080">
    <property type="entry name" value="SDRFAMILY"/>
</dbReference>
<dbReference type="InterPro" id="IPR002347">
    <property type="entry name" value="SDR_fam"/>
</dbReference>
<name>A0A2N3Y0M9_SACSN</name>
<dbReference type="InterPro" id="IPR020904">
    <property type="entry name" value="Sc_DH/Rdtase_CS"/>
</dbReference>
<dbReference type="PANTHER" id="PTHR42760">
    <property type="entry name" value="SHORT-CHAIN DEHYDROGENASES/REDUCTASES FAMILY MEMBER"/>
    <property type="match status" value="1"/>
</dbReference>
<dbReference type="AlphaFoldDB" id="A0A2N3Y0M9"/>
<dbReference type="Gene3D" id="3.40.50.720">
    <property type="entry name" value="NAD(P)-binding Rossmann-like Domain"/>
    <property type="match status" value="1"/>
</dbReference>
<dbReference type="Pfam" id="PF13561">
    <property type="entry name" value="adh_short_C2"/>
    <property type="match status" value="1"/>
</dbReference>
<dbReference type="RefSeq" id="WP_010314854.1">
    <property type="nucleotide sequence ID" value="NZ_CP061007.1"/>
</dbReference>
<dbReference type="SUPFAM" id="SSF51735">
    <property type="entry name" value="NAD(P)-binding Rossmann-fold domains"/>
    <property type="match status" value="1"/>
</dbReference>
<dbReference type="STRING" id="994479.GCA_000194155_07266"/>
<dbReference type="PRINTS" id="PR00081">
    <property type="entry name" value="GDHRDH"/>
</dbReference>
<sequence>MNAIGSPERLVVVTGAASGIGREVVEAQLALGARVIGVDIQALALSPEQAKAIDNGQLLAVQLDVRDSAAVDAVFDGIVERGERLTGLVSCAGVDDGGPSHEFGDDAFRRVLEINLFGTFYLCRGALRTFVSQETSGAIVCISSPFATVSPPGGVAAYASSKGGVAALTRNLAVEYASRGIRVNSVTPGATETPLMWANADPATVPRMRQQIAGEVPLGRIADPSEPAAAVSWLLSDAASYVTGATIACDGGVLAAGVLTL</sequence>
<evidence type="ECO:0000313" key="4">
    <source>
        <dbReference type="Proteomes" id="UP000233786"/>
    </source>
</evidence>
<proteinExistence type="inferred from homology"/>
<dbReference type="GO" id="GO:0016616">
    <property type="term" value="F:oxidoreductase activity, acting on the CH-OH group of donors, NAD or NADP as acceptor"/>
    <property type="evidence" value="ECO:0007669"/>
    <property type="project" value="TreeGrafter"/>
</dbReference>
<dbReference type="EMBL" id="PJNB01000001">
    <property type="protein sequence ID" value="PKW16484.1"/>
    <property type="molecule type" value="Genomic_DNA"/>
</dbReference>
<comment type="caution">
    <text evidence="3">The sequence shown here is derived from an EMBL/GenBank/DDBJ whole genome shotgun (WGS) entry which is preliminary data.</text>
</comment>
<keyword evidence="4" id="KW-1185">Reference proteome</keyword>
<evidence type="ECO:0000313" key="3">
    <source>
        <dbReference type="EMBL" id="PKW16484.1"/>
    </source>
</evidence>
<reference evidence="3" key="1">
    <citation type="submission" date="2017-12" db="EMBL/GenBank/DDBJ databases">
        <title>Sequencing the genomes of 1000 Actinobacteria strains.</title>
        <authorList>
            <person name="Klenk H.-P."/>
        </authorList>
    </citation>
    <scope>NUCLEOTIDE SEQUENCE [LARGE SCALE GENOMIC DNA]</scope>
    <source>
        <strain evidence="3">DSM 44228</strain>
    </source>
</reference>
<dbReference type="CDD" id="cd05233">
    <property type="entry name" value="SDR_c"/>
    <property type="match status" value="1"/>
</dbReference>
<protein>
    <submittedName>
        <fullName evidence="3">Glucose 1-dehydrogenase</fullName>
    </submittedName>
</protein>
<organism evidence="3 4">
    <name type="scientific">Saccharopolyspora spinosa</name>
    <dbReference type="NCBI Taxonomy" id="60894"/>
    <lineage>
        <taxon>Bacteria</taxon>
        <taxon>Bacillati</taxon>
        <taxon>Actinomycetota</taxon>
        <taxon>Actinomycetes</taxon>
        <taxon>Pseudonocardiales</taxon>
        <taxon>Pseudonocardiaceae</taxon>
        <taxon>Saccharopolyspora</taxon>
    </lineage>
</organism>
<keyword evidence="2" id="KW-0560">Oxidoreductase</keyword>
<gene>
    <name evidence="3" type="ORF">A8926_4318</name>
</gene>
<dbReference type="InterPro" id="IPR036291">
    <property type="entry name" value="NAD(P)-bd_dom_sf"/>
</dbReference>
<evidence type="ECO:0000256" key="1">
    <source>
        <dbReference type="ARBA" id="ARBA00006484"/>
    </source>
</evidence>
<comment type="similarity">
    <text evidence="1">Belongs to the short-chain dehydrogenases/reductases (SDR) family.</text>
</comment>
<dbReference type="PANTHER" id="PTHR42760:SF123">
    <property type="entry name" value="OXIDOREDUCTASE"/>
    <property type="match status" value="1"/>
</dbReference>
<dbReference type="FunFam" id="3.40.50.720:FF:000084">
    <property type="entry name" value="Short-chain dehydrogenase reductase"/>
    <property type="match status" value="1"/>
</dbReference>
<dbReference type="GO" id="GO:0030497">
    <property type="term" value="P:fatty acid elongation"/>
    <property type="evidence" value="ECO:0007669"/>
    <property type="project" value="TreeGrafter"/>
</dbReference>
<dbReference type="OrthoDB" id="20590at2"/>
<accession>A0A2N3Y0M9</accession>